<proteinExistence type="inferred from homology"/>
<evidence type="ECO:0000256" key="6">
    <source>
        <dbReference type="SAM" id="Phobius"/>
    </source>
</evidence>
<dbReference type="Pfam" id="PF05978">
    <property type="entry name" value="UNC-93"/>
    <property type="match status" value="1"/>
</dbReference>
<comment type="subcellular location">
    <subcellularLocation>
        <location evidence="1">Membrane</location>
        <topology evidence="1">Multi-pass membrane protein</topology>
    </subcellularLocation>
</comment>
<dbReference type="SUPFAM" id="SSF103473">
    <property type="entry name" value="MFS general substrate transporter"/>
    <property type="match status" value="1"/>
</dbReference>
<feature type="transmembrane region" description="Helical" evidence="6">
    <location>
        <begin position="191"/>
        <end position="209"/>
    </location>
</feature>
<sequence>MISPICPVVSTIYCFLDPSVLVGAEGYFVFSLGDDQVQDNVECGATFCLGTASATNNTNLERPSDDKIYTVVGIYLGCIAVATCIVAFGLESLKSYNESCKDRKINSASPIELLTITLKMCRHPNILLLIPLTIWSGMEQSFFMADYTAAYVSCARGICYIGYVTVCFGVTDVLSASLTGPLGKALGRVPMISFAAALQVASIVTLLCWKPSLRDKAILFVISGLWGTTDGILSVQSNALYGIFFPGQEEGAYNNFSFWYASGFVVNFAYSSYLCTHIKLYILLAVTLFGLLGYYAVEWLERNKERKSIYFVN</sequence>
<feature type="transmembrane region" description="Helical" evidence="6">
    <location>
        <begin position="68"/>
        <end position="90"/>
    </location>
</feature>
<evidence type="ECO:0000256" key="5">
    <source>
        <dbReference type="ARBA" id="ARBA00023136"/>
    </source>
</evidence>
<dbReference type="GO" id="GO:0005886">
    <property type="term" value="C:plasma membrane"/>
    <property type="evidence" value="ECO:0007669"/>
    <property type="project" value="TreeGrafter"/>
</dbReference>
<dbReference type="EMBL" id="OA568589">
    <property type="protein sequence ID" value="CAD7201686.1"/>
    <property type="molecule type" value="Genomic_DNA"/>
</dbReference>
<feature type="transmembrane region" description="Helical" evidence="6">
    <location>
        <begin position="280"/>
        <end position="297"/>
    </location>
</feature>
<accession>A0A7R8VN98</accession>
<dbReference type="GO" id="GO:0043266">
    <property type="term" value="P:regulation of potassium ion transport"/>
    <property type="evidence" value="ECO:0007669"/>
    <property type="project" value="TreeGrafter"/>
</dbReference>
<feature type="transmembrane region" description="Helical" evidence="6">
    <location>
        <begin position="218"/>
        <end position="244"/>
    </location>
</feature>
<keyword evidence="4 6" id="KW-1133">Transmembrane helix</keyword>
<dbReference type="GO" id="GO:0006937">
    <property type="term" value="P:regulation of muscle contraction"/>
    <property type="evidence" value="ECO:0007669"/>
    <property type="project" value="TreeGrafter"/>
</dbReference>
<keyword evidence="3 6" id="KW-0812">Transmembrane</keyword>
<name>A0A7R8VN98_TIMDO</name>
<keyword evidence="5 6" id="KW-0472">Membrane</keyword>
<dbReference type="PANTHER" id="PTHR19444:SF13">
    <property type="entry name" value="PROTEIN UNC-93 HOMOLOG A"/>
    <property type="match status" value="1"/>
</dbReference>
<dbReference type="PANTHER" id="PTHR19444">
    <property type="entry name" value="UNC-93 RELATED"/>
    <property type="match status" value="1"/>
</dbReference>
<dbReference type="InterPro" id="IPR051951">
    <property type="entry name" value="UNC-93_regulatory"/>
</dbReference>
<protein>
    <recommendedName>
        <fullName evidence="8">UNC93-like protein</fullName>
    </recommendedName>
</protein>
<evidence type="ECO:0000313" key="7">
    <source>
        <dbReference type="EMBL" id="CAD7201686.1"/>
    </source>
</evidence>
<dbReference type="AlphaFoldDB" id="A0A7R8VN98"/>
<dbReference type="GO" id="GO:0055120">
    <property type="term" value="C:striated muscle dense body"/>
    <property type="evidence" value="ECO:0007669"/>
    <property type="project" value="TreeGrafter"/>
</dbReference>
<dbReference type="InterPro" id="IPR010291">
    <property type="entry name" value="Ion_channel_UNC-93"/>
</dbReference>
<feature type="transmembrane region" description="Helical" evidence="6">
    <location>
        <begin position="256"/>
        <end position="273"/>
    </location>
</feature>
<evidence type="ECO:0000256" key="3">
    <source>
        <dbReference type="ARBA" id="ARBA00022692"/>
    </source>
</evidence>
<comment type="similarity">
    <text evidence="2">Belongs to the unc-93 family.</text>
</comment>
<evidence type="ECO:0008006" key="8">
    <source>
        <dbReference type="Google" id="ProtNLM"/>
    </source>
</evidence>
<reference evidence="7" key="1">
    <citation type="submission" date="2020-11" db="EMBL/GenBank/DDBJ databases">
        <authorList>
            <person name="Tran Van P."/>
        </authorList>
    </citation>
    <scope>NUCLEOTIDE SEQUENCE</scope>
</reference>
<evidence type="ECO:0000256" key="1">
    <source>
        <dbReference type="ARBA" id="ARBA00004141"/>
    </source>
</evidence>
<gene>
    <name evidence="7" type="ORF">TDIB3V08_LOCUS7881</name>
</gene>
<evidence type="ECO:0000256" key="4">
    <source>
        <dbReference type="ARBA" id="ARBA00022989"/>
    </source>
</evidence>
<organism evidence="7">
    <name type="scientific">Timema douglasi</name>
    <name type="common">Walking stick</name>
    <dbReference type="NCBI Taxonomy" id="61478"/>
    <lineage>
        <taxon>Eukaryota</taxon>
        <taxon>Metazoa</taxon>
        <taxon>Ecdysozoa</taxon>
        <taxon>Arthropoda</taxon>
        <taxon>Hexapoda</taxon>
        <taxon>Insecta</taxon>
        <taxon>Pterygota</taxon>
        <taxon>Neoptera</taxon>
        <taxon>Polyneoptera</taxon>
        <taxon>Phasmatodea</taxon>
        <taxon>Timematodea</taxon>
        <taxon>Timematoidea</taxon>
        <taxon>Timematidae</taxon>
        <taxon>Timema</taxon>
    </lineage>
</organism>
<evidence type="ECO:0000256" key="2">
    <source>
        <dbReference type="ARBA" id="ARBA00009172"/>
    </source>
</evidence>
<feature type="transmembrane region" description="Helical" evidence="6">
    <location>
        <begin position="148"/>
        <end position="171"/>
    </location>
</feature>
<dbReference type="InterPro" id="IPR036259">
    <property type="entry name" value="MFS_trans_sf"/>
</dbReference>
<dbReference type="GO" id="GO:0015459">
    <property type="term" value="F:potassium channel regulator activity"/>
    <property type="evidence" value="ECO:0007669"/>
    <property type="project" value="TreeGrafter"/>
</dbReference>